<dbReference type="PANTHER" id="PTHR47978">
    <property type="match status" value="1"/>
</dbReference>
<comment type="caution">
    <text evidence="3">The sequence shown here is derived from an EMBL/GenBank/DDBJ whole genome shotgun (WGS) entry which is preliminary data.</text>
</comment>
<evidence type="ECO:0000313" key="4">
    <source>
        <dbReference type="Proteomes" id="UP001159427"/>
    </source>
</evidence>
<dbReference type="InterPro" id="IPR027417">
    <property type="entry name" value="P-loop_NTPase"/>
</dbReference>
<reference evidence="3 4" key="1">
    <citation type="submission" date="2022-05" db="EMBL/GenBank/DDBJ databases">
        <authorList>
            <consortium name="Genoscope - CEA"/>
            <person name="William W."/>
        </authorList>
    </citation>
    <scope>NUCLEOTIDE SEQUENCE [LARGE SCALE GENOMIC DNA]</scope>
</reference>
<evidence type="ECO:0000256" key="1">
    <source>
        <dbReference type="ARBA" id="ARBA00006270"/>
    </source>
</evidence>
<evidence type="ECO:0000313" key="3">
    <source>
        <dbReference type="EMBL" id="CAH3029729.1"/>
    </source>
</evidence>
<gene>
    <name evidence="3" type="ORF">PEVE_00036628</name>
</gene>
<organism evidence="3 4">
    <name type="scientific">Porites evermanni</name>
    <dbReference type="NCBI Taxonomy" id="104178"/>
    <lineage>
        <taxon>Eukaryota</taxon>
        <taxon>Metazoa</taxon>
        <taxon>Cnidaria</taxon>
        <taxon>Anthozoa</taxon>
        <taxon>Hexacorallia</taxon>
        <taxon>Scleractinia</taxon>
        <taxon>Fungiina</taxon>
        <taxon>Poritidae</taxon>
        <taxon>Porites</taxon>
    </lineage>
</organism>
<proteinExistence type="inferred from homology"/>
<accession>A0ABN8MNR7</accession>
<dbReference type="InterPro" id="IPR001806">
    <property type="entry name" value="Small_GTPase"/>
</dbReference>
<dbReference type="PROSITE" id="PS51419">
    <property type="entry name" value="RAB"/>
    <property type="match status" value="1"/>
</dbReference>
<dbReference type="Pfam" id="PF00071">
    <property type="entry name" value="Ras"/>
    <property type="match status" value="1"/>
</dbReference>
<evidence type="ECO:0000256" key="2">
    <source>
        <dbReference type="ARBA" id="ARBA00022741"/>
    </source>
</evidence>
<dbReference type="EMBL" id="CALNXI010000589">
    <property type="protein sequence ID" value="CAH3029729.1"/>
    <property type="molecule type" value="Genomic_DNA"/>
</dbReference>
<keyword evidence="4" id="KW-1185">Reference proteome</keyword>
<protein>
    <submittedName>
        <fullName evidence="3">Uncharacterized protein</fullName>
    </submittedName>
</protein>
<dbReference type="SMART" id="SM00175">
    <property type="entry name" value="RAB"/>
    <property type="match status" value="1"/>
</dbReference>
<sequence length="220" mass="24526">MVNTYKVVLCGKTGVGKTSIFRRMCGSDLDSPQKGCARNTLDPAECNVSVELEKETKIKLNLWDTAGLEQHATLTRSHYLLSQAVLIVYSVNDEESLSQAIEILKFAKIHAQGACFILITNKIDLEPTFTEDELRSSIPKSAFVLQFRTSALTGEGIQDMLHKLASHLNKRATPMKPTSRSCLGNCNDKSASYNPDAAVVQLHFEDTRQRCRRRRKCCSS</sequence>
<dbReference type="InterPro" id="IPR005225">
    <property type="entry name" value="Small_GTP-bd"/>
</dbReference>
<comment type="similarity">
    <text evidence="1">Belongs to the small GTPase superfamily. Rab family.</text>
</comment>
<dbReference type="Proteomes" id="UP001159427">
    <property type="component" value="Unassembled WGS sequence"/>
</dbReference>
<dbReference type="Gene3D" id="3.40.50.300">
    <property type="entry name" value="P-loop containing nucleotide triphosphate hydrolases"/>
    <property type="match status" value="1"/>
</dbReference>
<name>A0ABN8MNR7_9CNID</name>
<keyword evidence="2" id="KW-0547">Nucleotide-binding</keyword>
<dbReference type="CDD" id="cd00154">
    <property type="entry name" value="Rab"/>
    <property type="match status" value="1"/>
</dbReference>
<dbReference type="PRINTS" id="PR00449">
    <property type="entry name" value="RASTRNSFRMNG"/>
</dbReference>
<dbReference type="SMART" id="SM00174">
    <property type="entry name" value="RHO"/>
    <property type="match status" value="1"/>
</dbReference>
<dbReference type="SUPFAM" id="SSF52540">
    <property type="entry name" value="P-loop containing nucleoside triphosphate hydrolases"/>
    <property type="match status" value="1"/>
</dbReference>
<dbReference type="SMART" id="SM00173">
    <property type="entry name" value="RAS"/>
    <property type="match status" value="1"/>
</dbReference>
<dbReference type="NCBIfam" id="TIGR00231">
    <property type="entry name" value="small_GTP"/>
    <property type="match status" value="1"/>
</dbReference>